<name>A0A1G6RXU3_9BACT</name>
<dbReference type="InterPro" id="IPR051813">
    <property type="entry name" value="HepT_RNase_toxin"/>
</dbReference>
<reference evidence="7" key="1">
    <citation type="submission" date="2016-10" db="EMBL/GenBank/DDBJ databases">
        <authorList>
            <person name="Varghese N."/>
            <person name="Submissions S."/>
        </authorList>
    </citation>
    <scope>NUCLEOTIDE SEQUENCE [LARGE SCALE GENOMIC DNA]</scope>
    <source>
        <strain evidence="7">DSM 8415</strain>
    </source>
</reference>
<protein>
    <submittedName>
        <fullName evidence="6">Uncharacterized conserved protein, contains HEPN domain</fullName>
    </submittedName>
</protein>
<dbReference type="AlphaFoldDB" id="A0A1G6RXU3"/>
<dbReference type="GO" id="GO:0000166">
    <property type="term" value="F:nucleotide binding"/>
    <property type="evidence" value="ECO:0007669"/>
    <property type="project" value="UniProtKB-KW"/>
</dbReference>
<proteinExistence type="predicted"/>
<gene>
    <name evidence="6" type="ORF">SAMN05660835_01877</name>
</gene>
<dbReference type="GO" id="GO:0004540">
    <property type="term" value="F:RNA nuclease activity"/>
    <property type="evidence" value="ECO:0007669"/>
    <property type="project" value="InterPro"/>
</dbReference>
<evidence type="ECO:0000256" key="2">
    <source>
        <dbReference type="ARBA" id="ARBA00022649"/>
    </source>
</evidence>
<evidence type="ECO:0000256" key="5">
    <source>
        <dbReference type="ARBA" id="ARBA00022801"/>
    </source>
</evidence>
<organism evidence="6 7">
    <name type="scientific">Desulfurella multipotens</name>
    <dbReference type="NCBI Taxonomy" id="79269"/>
    <lineage>
        <taxon>Bacteria</taxon>
        <taxon>Pseudomonadati</taxon>
        <taxon>Campylobacterota</taxon>
        <taxon>Desulfurellia</taxon>
        <taxon>Desulfurellales</taxon>
        <taxon>Desulfurellaceae</taxon>
        <taxon>Desulfurella</taxon>
    </lineage>
</organism>
<keyword evidence="3" id="KW-0540">Nuclease</keyword>
<dbReference type="PANTHER" id="PTHR34139:SF1">
    <property type="entry name" value="RNASE MJ1380-RELATED"/>
    <property type="match status" value="1"/>
</dbReference>
<dbReference type="PANTHER" id="PTHR34139">
    <property type="entry name" value="UPF0331 PROTEIN MJ0127"/>
    <property type="match status" value="1"/>
</dbReference>
<evidence type="ECO:0000313" key="6">
    <source>
        <dbReference type="EMBL" id="SDD09409.1"/>
    </source>
</evidence>
<dbReference type="RefSeq" id="WP_216818779.1">
    <property type="nucleotide sequence ID" value="NZ_FMYU01000024.1"/>
</dbReference>
<dbReference type="InterPro" id="IPR008201">
    <property type="entry name" value="HepT-like"/>
</dbReference>
<dbReference type="GO" id="GO:0110001">
    <property type="term" value="C:toxin-antitoxin complex"/>
    <property type="evidence" value="ECO:0007669"/>
    <property type="project" value="InterPro"/>
</dbReference>
<evidence type="ECO:0000256" key="4">
    <source>
        <dbReference type="ARBA" id="ARBA00022741"/>
    </source>
</evidence>
<evidence type="ECO:0000256" key="3">
    <source>
        <dbReference type="ARBA" id="ARBA00022722"/>
    </source>
</evidence>
<sequence length="92" mass="10951">MLNASRNISYEDFIHNSHLKRAFVRSLEIIGEASKKLPKEVKQKYKHIPWKQISGMRDKLAHDYFGVDYEVIWQTVIKDIAEIYELLKEDEN</sequence>
<keyword evidence="7" id="KW-1185">Reference proteome</keyword>
<dbReference type="EMBL" id="FMYU01000024">
    <property type="protein sequence ID" value="SDD09409.1"/>
    <property type="molecule type" value="Genomic_DNA"/>
</dbReference>
<keyword evidence="5" id="KW-0378">Hydrolase</keyword>
<dbReference type="Proteomes" id="UP000199411">
    <property type="component" value="Unassembled WGS sequence"/>
</dbReference>
<evidence type="ECO:0000313" key="7">
    <source>
        <dbReference type="Proteomes" id="UP000199411"/>
    </source>
</evidence>
<accession>A0A1G6RXU3</accession>
<dbReference type="Pfam" id="PF01934">
    <property type="entry name" value="HepT-like"/>
    <property type="match status" value="1"/>
</dbReference>
<keyword evidence="4" id="KW-0547">Nucleotide-binding</keyword>
<keyword evidence="1" id="KW-0597">Phosphoprotein</keyword>
<dbReference type="GO" id="GO:0016787">
    <property type="term" value="F:hydrolase activity"/>
    <property type="evidence" value="ECO:0007669"/>
    <property type="project" value="UniProtKB-KW"/>
</dbReference>
<evidence type="ECO:0000256" key="1">
    <source>
        <dbReference type="ARBA" id="ARBA00022553"/>
    </source>
</evidence>
<keyword evidence="2" id="KW-1277">Toxin-antitoxin system</keyword>